<feature type="region of interest" description="Disordered" evidence="1">
    <location>
        <begin position="127"/>
        <end position="160"/>
    </location>
</feature>
<keyword evidence="2" id="KW-1133">Transmembrane helix</keyword>
<evidence type="ECO:0000256" key="1">
    <source>
        <dbReference type="SAM" id="MobiDB-lite"/>
    </source>
</evidence>
<feature type="transmembrane region" description="Helical" evidence="2">
    <location>
        <begin position="12"/>
        <end position="30"/>
    </location>
</feature>
<dbReference type="EMBL" id="JACAZI010000019">
    <property type="protein sequence ID" value="KAF7340448.1"/>
    <property type="molecule type" value="Genomic_DNA"/>
</dbReference>
<protein>
    <submittedName>
        <fullName evidence="3">Uncharacterized protein</fullName>
    </submittedName>
</protein>
<keyword evidence="2" id="KW-0812">Transmembrane</keyword>
<evidence type="ECO:0000313" key="3">
    <source>
        <dbReference type="EMBL" id="KAF7340448.1"/>
    </source>
</evidence>
<keyword evidence="4" id="KW-1185">Reference proteome</keyword>
<dbReference type="Proteomes" id="UP000620124">
    <property type="component" value="Unassembled WGS sequence"/>
</dbReference>
<gene>
    <name evidence="3" type="ORF">MVEN_01965000</name>
</gene>
<evidence type="ECO:0000256" key="2">
    <source>
        <dbReference type="SAM" id="Phobius"/>
    </source>
</evidence>
<feature type="transmembrane region" description="Helical" evidence="2">
    <location>
        <begin position="36"/>
        <end position="58"/>
    </location>
</feature>
<comment type="caution">
    <text evidence="3">The sequence shown here is derived from an EMBL/GenBank/DDBJ whole genome shotgun (WGS) entry which is preliminary data.</text>
</comment>
<organism evidence="3 4">
    <name type="scientific">Mycena venus</name>
    <dbReference type="NCBI Taxonomy" id="2733690"/>
    <lineage>
        <taxon>Eukaryota</taxon>
        <taxon>Fungi</taxon>
        <taxon>Dikarya</taxon>
        <taxon>Basidiomycota</taxon>
        <taxon>Agaricomycotina</taxon>
        <taxon>Agaricomycetes</taxon>
        <taxon>Agaricomycetidae</taxon>
        <taxon>Agaricales</taxon>
        <taxon>Marasmiineae</taxon>
        <taxon>Mycenaceae</taxon>
        <taxon>Mycena</taxon>
    </lineage>
</organism>
<name>A0A8H6XFZ5_9AGAR</name>
<sequence>MARLVIPRGTNLIIFVISVIGFISFLKPSFSKPPIGVIMGVALAIVAALFALFVRWLLIRRARHREAFAGPGITLVAVQSRAAVAKGLPPQSHPDGTSMPTPMVAQPIERDAELGLYPPSSSAALLNAFSPDDPSRPHGPQPTSFSATAEAEPGAGSSPAARQAYLAAELRAAQALLERGSKDVDVRATKARIRALEERQQSAWALGLE</sequence>
<dbReference type="OrthoDB" id="3036954at2759"/>
<dbReference type="AlphaFoldDB" id="A0A8H6XFZ5"/>
<evidence type="ECO:0000313" key="4">
    <source>
        <dbReference type="Proteomes" id="UP000620124"/>
    </source>
</evidence>
<accession>A0A8H6XFZ5</accession>
<proteinExistence type="predicted"/>
<reference evidence="3" key="1">
    <citation type="submission" date="2020-05" db="EMBL/GenBank/DDBJ databases">
        <title>Mycena genomes resolve the evolution of fungal bioluminescence.</title>
        <authorList>
            <person name="Tsai I.J."/>
        </authorList>
    </citation>
    <scope>NUCLEOTIDE SEQUENCE</scope>
    <source>
        <strain evidence="3">CCC161011</strain>
    </source>
</reference>
<keyword evidence="2" id="KW-0472">Membrane</keyword>